<dbReference type="FunFam" id="3.20.20.100:FF:000006">
    <property type="entry name" value="Aldo-keto reductase family 1 member A1"/>
    <property type="match status" value="1"/>
</dbReference>
<dbReference type="GO" id="GO:0016616">
    <property type="term" value="F:oxidoreductase activity, acting on the CH-OH group of donors, NAD or NADP as acceptor"/>
    <property type="evidence" value="ECO:0007669"/>
    <property type="project" value="UniProtKB-ARBA"/>
</dbReference>
<dbReference type="Pfam" id="PF00248">
    <property type="entry name" value="Aldo_ket_red"/>
    <property type="match status" value="1"/>
</dbReference>
<accession>A0A9Q0MCQ5</accession>
<name>A0A9Q0MCQ5_BLOTA</name>
<dbReference type="PRINTS" id="PR00069">
    <property type="entry name" value="ALDKETRDTASE"/>
</dbReference>
<evidence type="ECO:0000256" key="2">
    <source>
        <dbReference type="ARBA" id="ARBA00022857"/>
    </source>
</evidence>
<keyword evidence="3" id="KW-0560">Oxidoreductase</keyword>
<evidence type="ECO:0000256" key="4">
    <source>
        <dbReference type="PIRSR" id="PIRSR000097-1"/>
    </source>
</evidence>
<sequence length="317" mass="36188">MLIPKIPLHVLNNGRTIPIIGLGTWQSAANGEVYQAVCDAIVAGYRHLDCAFVYENQTEIGQAINDSIRNNIVKREDLFITSKIWLTYYTKERMLKCAKLILDQLQLNYIDLLLLHYPISLLQQDDNLRPIDSKGRAIDGGIDYLDAYRSLELLVDHGMVRSIGVSNFTIKQIDRLLANVRIKPVTNQVESHPYLNQMSLKEYCNTNEIVLTAFSPLGNPGSARNKSPDKDMLLRDPVVVRLAKKYSKNEGQILIKFQVQNGNLVIPKSVRKSRIISNIDVFDFQLTKSEMDELLSLDRNYRTCRFAFASHLPEYPF</sequence>
<dbReference type="InterPro" id="IPR020471">
    <property type="entry name" value="AKR"/>
</dbReference>
<comment type="similarity">
    <text evidence="1">Belongs to the aldo/keto reductase family.</text>
</comment>
<organism evidence="8 9">
    <name type="scientific">Blomia tropicalis</name>
    <name type="common">Mite</name>
    <dbReference type="NCBI Taxonomy" id="40697"/>
    <lineage>
        <taxon>Eukaryota</taxon>
        <taxon>Metazoa</taxon>
        <taxon>Ecdysozoa</taxon>
        <taxon>Arthropoda</taxon>
        <taxon>Chelicerata</taxon>
        <taxon>Arachnida</taxon>
        <taxon>Acari</taxon>
        <taxon>Acariformes</taxon>
        <taxon>Sarcoptiformes</taxon>
        <taxon>Astigmata</taxon>
        <taxon>Glycyphagoidea</taxon>
        <taxon>Echimyopodidae</taxon>
        <taxon>Blomia</taxon>
    </lineage>
</organism>
<evidence type="ECO:0000256" key="3">
    <source>
        <dbReference type="ARBA" id="ARBA00023002"/>
    </source>
</evidence>
<feature type="active site" description="Proton donor" evidence="4">
    <location>
        <position position="54"/>
    </location>
</feature>
<dbReference type="PROSITE" id="PS00062">
    <property type="entry name" value="ALDOKETO_REDUCTASE_2"/>
    <property type="match status" value="1"/>
</dbReference>
<dbReference type="InterPro" id="IPR023210">
    <property type="entry name" value="NADP_OxRdtase_dom"/>
</dbReference>
<keyword evidence="9" id="KW-1185">Reference proteome</keyword>
<evidence type="ECO:0000313" key="9">
    <source>
        <dbReference type="Proteomes" id="UP001142055"/>
    </source>
</evidence>
<evidence type="ECO:0000313" key="8">
    <source>
        <dbReference type="EMBL" id="KAJ6221852.1"/>
    </source>
</evidence>
<dbReference type="SUPFAM" id="SSF51430">
    <property type="entry name" value="NAD(P)-linked oxidoreductase"/>
    <property type="match status" value="1"/>
</dbReference>
<comment type="caution">
    <text evidence="8">The sequence shown here is derived from an EMBL/GenBank/DDBJ whole genome shotgun (WGS) entry which is preliminary data.</text>
</comment>
<feature type="domain" description="NADP-dependent oxidoreductase" evidence="7">
    <location>
        <begin position="20"/>
        <end position="297"/>
    </location>
</feature>
<proteinExistence type="inferred from homology"/>
<dbReference type="EMBL" id="JAPWDV010000001">
    <property type="protein sequence ID" value="KAJ6221852.1"/>
    <property type="molecule type" value="Genomic_DNA"/>
</dbReference>
<dbReference type="PIRSF" id="PIRSF000097">
    <property type="entry name" value="AKR"/>
    <property type="match status" value="1"/>
</dbReference>
<dbReference type="Proteomes" id="UP001142055">
    <property type="component" value="Chromosome 1"/>
</dbReference>
<dbReference type="InterPro" id="IPR036812">
    <property type="entry name" value="NAD(P)_OxRdtase_dom_sf"/>
</dbReference>
<reference evidence="8" key="1">
    <citation type="submission" date="2022-12" db="EMBL/GenBank/DDBJ databases">
        <title>Genome assemblies of Blomia tropicalis.</title>
        <authorList>
            <person name="Cui Y."/>
        </authorList>
    </citation>
    <scope>NUCLEOTIDE SEQUENCE</scope>
    <source>
        <tissue evidence="8">Adult mites</tissue>
    </source>
</reference>
<evidence type="ECO:0000256" key="6">
    <source>
        <dbReference type="PIRSR" id="PIRSR000097-3"/>
    </source>
</evidence>
<dbReference type="PROSITE" id="PS00798">
    <property type="entry name" value="ALDOKETO_REDUCTASE_1"/>
    <property type="match status" value="1"/>
</dbReference>
<evidence type="ECO:0000256" key="1">
    <source>
        <dbReference type="ARBA" id="ARBA00007905"/>
    </source>
</evidence>
<dbReference type="AlphaFoldDB" id="A0A9Q0MCQ5"/>
<dbReference type="PANTHER" id="PTHR43827">
    <property type="entry name" value="2,5-DIKETO-D-GLUCONIC ACID REDUCTASE"/>
    <property type="match status" value="1"/>
</dbReference>
<evidence type="ECO:0000259" key="7">
    <source>
        <dbReference type="Pfam" id="PF00248"/>
    </source>
</evidence>
<dbReference type="OMA" id="PRISFWR"/>
<dbReference type="Gene3D" id="3.20.20.100">
    <property type="entry name" value="NADP-dependent oxidoreductase domain"/>
    <property type="match status" value="1"/>
</dbReference>
<gene>
    <name evidence="8" type="ORF">RDWZM_000397</name>
</gene>
<feature type="site" description="Lowers pKa of active site Tyr" evidence="6">
    <location>
        <position position="83"/>
    </location>
</feature>
<feature type="binding site" evidence="5">
    <location>
        <position position="116"/>
    </location>
    <ligand>
        <name>substrate</name>
    </ligand>
</feature>
<evidence type="ECO:0000256" key="5">
    <source>
        <dbReference type="PIRSR" id="PIRSR000097-2"/>
    </source>
</evidence>
<dbReference type="PANTHER" id="PTHR43827:SF3">
    <property type="entry name" value="NADP-DEPENDENT OXIDOREDUCTASE DOMAIN-CONTAINING PROTEIN"/>
    <property type="match status" value="1"/>
</dbReference>
<keyword evidence="2" id="KW-0521">NADP</keyword>
<protein>
    <recommendedName>
        <fullName evidence="7">NADP-dependent oxidoreductase domain-containing protein</fullName>
    </recommendedName>
</protein>
<dbReference type="InterPro" id="IPR018170">
    <property type="entry name" value="Aldo/ket_reductase_CS"/>
</dbReference>